<dbReference type="Proteomes" id="UP000190625">
    <property type="component" value="Unassembled WGS sequence"/>
</dbReference>
<dbReference type="GO" id="GO:0070180">
    <property type="term" value="F:large ribosomal subunit rRNA binding"/>
    <property type="evidence" value="ECO:0007669"/>
    <property type="project" value="UniProtKB-UniRule"/>
</dbReference>
<name>A0A1T4QYR6_9FIRM</name>
<dbReference type="InterPro" id="IPR047865">
    <property type="entry name" value="Ribosomal_uL10_bac_type"/>
</dbReference>
<dbReference type="InterPro" id="IPR002363">
    <property type="entry name" value="Ribosomal_uL10_CS_bac"/>
</dbReference>
<dbReference type="EMBL" id="FUWM01000035">
    <property type="protein sequence ID" value="SKA08478.1"/>
    <property type="molecule type" value="Genomic_DNA"/>
</dbReference>
<evidence type="ECO:0000256" key="5">
    <source>
        <dbReference type="HAMAP-Rule" id="MF_00362"/>
    </source>
</evidence>
<dbReference type="STRING" id="142842.SAMN02745118_02740"/>
<accession>A0A1T4QYR6</accession>
<evidence type="ECO:0000256" key="1">
    <source>
        <dbReference type="ARBA" id="ARBA00008889"/>
    </source>
</evidence>
<dbReference type="CDD" id="cd05797">
    <property type="entry name" value="Ribosomal_L10"/>
    <property type="match status" value="1"/>
</dbReference>
<keyword evidence="3 5" id="KW-0687">Ribonucleoprotein</keyword>
<comment type="similarity">
    <text evidence="1 5">Belongs to the universal ribosomal protein uL10 family.</text>
</comment>
<dbReference type="GO" id="GO:0015934">
    <property type="term" value="C:large ribosomal subunit"/>
    <property type="evidence" value="ECO:0007669"/>
    <property type="project" value="InterPro"/>
</dbReference>
<dbReference type="PROSITE" id="PS01109">
    <property type="entry name" value="RIBOSOMAL_L10"/>
    <property type="match status" value="1"/>
</dbReference>
<keyword evidence="2 5" id="KW-0689">Ribosomal protein</keyword>
<evidence type="ECO:0000313" key="7">
    <source>
        <dbReference type="Proteomes" id="UP000190625"/>
    </source>
</evidence>
<dbReference type="InterPro" id="IPR001790">
    <property type="entry name" value="Ribosomal_uL10"/>
</dbReference>
<keyword evidence="5" id="KW-0694">RNA-binding</keyword>
<dbReference type="Pfam" id="PF00466">
    <property type="entry name" value="Ribosomal_L10"/>
    <property type="match status" value="1"/>
</dbReference>
<comment type="subunit">
    <text evidence="5">Part of the ribosomal stalk of the 50S ribosomal subunit. The N-terminus interacts with L11 and the large rRNA to form the base of the stalk. The C-terminus forms an elongated spine to which L12 dimers bind in a sequential fashion forming a multimeric L10(L12)X complex.</text>
</comment>
<dbReference type="NCBIfam" id="NF000955">
    <property type="entry name" value="PRK00099.1-1"/>
    <property type="match status" value="1"/>
</dbReference>
<dbReference type="InterPro" id="IPR043141">
    <property type="entry name" value="Ribosomal_uL10-like_sf"/>
</dbReference>
<dbReference type="InterPro" id="IPR022973">
    <property type="entry name" value="Ribosomal_uL10_bac"/>
</dbReference>
<comment type="function">
    <text evidence="5">Forms part of the ribosomal stalk, playing a central role in the interaction of the ribosome with GTP-bound translation factors.</text>
</comment>
<gene>
    <name evidence="5" type="primary">rplJ</name>
    <name evidence="6" type="ORF">SAMN02745118_02740</name>
</gene>
<organism evidence="6 7">
    <name type="scientific">Selenihalanaerobacter shriftii</name>
    <dbReference type="NCBI Taxonomy" id="142842"/>
    <lineage>
        <taxon>Bacteria</taxon>
        <taxon>Bacillati</taxon>
        <taxon>Bacillota</taxon>
        <taxon>Clostridia</taxon>
        <taxon>Halanaerobiales</taxon>
        <taxon>Halobacteroidaceae</taxon>
        <taxon>Selenihalanaerobacter</taxon>
    </lineage>
</organism>
<dbReference type="Gene3D" id="6.10.250.290">
    <property type="match status" value="1"/>
</dbReference>
<evidence type="ECO:0000256" key="2">
    <source>
        <dbReference type="ARBA" id="ARBA00022980"/>
    </source>
</evidence>
<sequence length="179" mass="19512">MQKGGGDMARREKELIVEELTDKFNNAQTTILTDYCGLDVAEVTELRVQLREAGVDYKVVKNTLARLAANNAGCEEVHEYLTGPTAIAFSEEDPVAPAKVLSEFADDHEALEIKGGFLEGEVLGLDQIEALADIPPRKTLLAQLLANMKAPMRGLVNALNDPMRSLVYALNAIKDDKGE</sequence>
<protein>
    <recommendedName>
        <fullName evidence="4 5">Large ribosomal subunit protein uL10</fullName>
    </recommendedName>
</protein>
<dbReference type="GO" id="GO:0006412">
    <property type="term" value="P:translation"/>
    <property type="evidence" value="ECO:0007669"/>
    <property type="project" value="UniProtKB-UniRule"/>
</dbReference>
<reference evidence="7" key="1">
    <citation type="submission" date="2017-02" db="EMBL/GenBank/DDBJ databases">
        <authorList>
            <person name="Varghese N."/>
            <person name="Submissions S."/>
        </authorList>
    </citation>
    <scope>NUCLEOTIDE SEQUENCE [LARGE SCALE GENOMIC DNA]</scope>
    <source>
        <strain evidence="7">ATCC BAA-73</strain>
    </source>
</reference>
<keyword evidence="7" id="KW-1185">Reference proteome</keyword>
<dbReference type="Gene3D" id="3.30.70.1730">
    <property type="match status" value="1"/>
</dbReference>
<dbReference type="PANTHER" id="PTHR11560">
    <property type="entry name" value="39S RIBOSOMAL PROTEIN L10, MITOCHONDRIAL"/>
    <property type="match status" value="1"/>
</dbReference>
<evidence type="ECO:0000313" key="6">
    <source>
        <dbReference type="EMBL" id="SKA08478.1"/>
    </source>
</evidence>
<dbReference type="AlphaFoldDB" id="A0A1T4QYR6"/>
<dbReference type="GO" id="GO:0003735">
    <property type="term" value="F:structural constituent of ribosome"/>
    <property type="evidence" value="ECO:0007669"/>
    <property type="project" value="InterPro"/>
</dbReference>
<evidence type="ECO:0000256" key="4">
    <source>
        <dbReference type="ARBA" id="ARBA00035202"/>
    </source>
</evidence>
<proteinExistence type="inferred from homology"/>
<dbReference type="HAMAP" id="MF_00362">
    <property type="entry name" value="Ribosomal_uL10"/>
    <property type="match status" value="1"/>
</dbReference>
<keyword evidence="5" id="KW-0699">rRNA-binding</keyword>
<evidence type="ECO:0000256" key="3">
    <source>
        <dbReference type="ARBA" id="ARBA00023274"/>
    </source>
</evidence>
<dbReference type="SUPFAM" id="SSF160369">
    <property type="entry name" value="Ribosomal protein L10-like"/>
    <property type="match status" value="1"/>
</dbReference>